<dbReference type="EMBL" id="QZWG01000020">
    <property type="protein sequence ID" value="RZB42664.1"/>
    <property type="molecule type" value="Genomic_DNA"/>
</dbReference>
<sequence>MGKTAEVPLNTKHVIEKTRLKNSIEKVIKKPLNSKLAIEKTERKNIIEKAVKIPLNTKLAMHSPGNGESLGTCLLLHFSPGAYLPSKEDLLTTFYRFGPLKVCETQLIKDTCSAQVVFVKSADAETAFHSLEYNNFPFGSTLVDYKLYHLSATCPLVEQCVTHAQPTGSIAMPGVTEPSGSMPMPMPGVIPIQPIESITMPRVIPTLPIRSIATPDVTPTQQTWSTAMPPSETPPSVEFMKQKLEMMASTMESSGHRLSPQIRAELDAGIKNLLKRVNSRLNA</sequence>
<organism evidence="1 2">
    <name type="scientific">Glycine soja</name>
    <name type="common">Wild soybean</name>
    <dbReference type="NCBI Taxonomy" id="3848"/>
    <lineage>
        <taxon>Eukaryota</taxon>
        <taxon>Viridiplantae</taxon>
        <taxon>Streptophyta</taxon>
        <taxon>Embryophyta</taxon>
        <taxon>Tracheophyta</taxon>
        <taxon>Spermatophyta</taxon>
        <taxon>Magnoliopsida</taxon>
        <taxon>eudicotyledons</taxon>
        <taxon>Gunneridae</taxon>
        <taxon>Pentapetalae</taxon>
        <taxon>rosids</taxon>
        <taxon>fabids</taxon>
        <taxon>Fabales</taxon>
        <taxon>Fabaceae</taxon>
        <taxon>Papilionoideae</taxon>
        <taxon>50 kb inversion clade</taxon>
        <taxon>NPAAA clade</taxon>
        <taxon>indigoferoid/millettioid clade</taxon>
        <taxon>Phaseoleae</taxon>
        <taxon>Glycine</taxon>
        <taxon>Glycine subgen. Soja</taxon>
    </lineage>
</organism>
<dbReference type="AlphaFoldDB" id="A0A445F1L5"/>
<evidence type="ECO:0000313" key="1">
    <source>
        <dbReference type="EMBL" id="RZB42664.1"/>
    </source>
</evidence>
<keyword evidence="2" id="KW-1185">Reference proteome</keyword>
<dbReference type="PANTHER" id="PTHR35491">
    <property type="entry name" value="OS12G0638500-LIKE PROTEIN"/>
    <property type="match status" value="1"/>
</dbReference>
<dbReference type="GO" id="GO:0003676">
    <property type="term" value="F:nucleic acid binding"/>
    <property type="evidence" value="ECO:0007669"/>
    <property type="project" value="InterPro"/>
</dbReference>
<dbReference type="InterPro" id="IPR035979">
    <property type="entry name" value="RBD_domain_sf"/>
</dbReference>
<dbReference type="GO" id="GO:0016301">
    <property type="term" value="F:kinase activity"/>
    <property type="evidence" value="ECO:0007669"/>
    <property type="project" value="UniProtKB-KW"/>
</dbReference>
<evidence type="ECO:0000313" key="2">
    <source>
        <dbReference type="Proteomes" id="UP000289340"/>
    </source>
</evidence>
<reference evidence="1 2" key="1">
    <citation type="submission" date="2018-09" db="EMBL/GenBank/DDBJ databases">
        <title>A high-quality reference genome of wild soybean provides a powerful tool to mine soybean genomes.</title>
        <authorList>
            <person name="Xie M."/>
            <person name="Chung C.Y.L."/>
            <person name="Li M.-W."/>
            <person name="Wong F.-L."/>
            <person name="Chan T.-F."/>
            <person name="Lam H.-M."/>
        </authorList>
    </citation>
    <scope>NUCLEOTIDE SEQUENCE [LARGE SCALE GENOMIC DNA]</scope>
    <source>
        <strain evidence="2">cv. W05</strain>
        <tissue evidence="1">Hypocotyl of etiolated seedlings</tissue>
    </source>
</reference>
<gene>
    <name evidence="1" type="ORF">D0Y65_053304</name>
</gene>
<proteinExistence type="predicted"/>
<protein>
    <submittedName>
        <fullName evidence="1">Serine/threonine-protein kinase ATM</fullName>
    </submittedName>
</protein>
<dbReference type="SUPFAM" id="SSF54928">
    <property type="entry name" value="RNA-binding domain, RBD"/>
    <property type="match status" value="1"/>
</dbReference>
<dbReference type="Proteomes" id="UP000289340">
    <property type="component" value="Chromosome 20"/>
</dbReference>
<keyword evidence="1" id="KW-0418">Kinase</keyword>
<name>A0A445F1L5_GLYSO</name>
<comment type="caution">
    <text evidence="1">The sequence shown here is derived from an EMBL/GenBank/DDBJ whole genome shotgun (WGS) entry which is preliminary data.</text>
</comment>
<dbReference type="PANTHER" id="PTHR35491:SF12">
    <property type="entry name" value="RRM DOMAIN-CONTAINING PROTEIN"/>
    <property type="match status" value="1"/>
</dbReference>
<keyword evidence="1" id="KW-0808">Transferase</keyword>
<accession>A0A445F1L5</accession>